<feature type="transmembrane region" description="Helical" evidence="1">
    <location>
        <begin position="98"/>
        <end position="118"/>
    </location>
</feature>
<keyword evidence="1" id="KW-1133">Transmembrane helix</keyword>
<name>A0ABT4BFY8_9ACTN</name>
<feature type="transmembrane region" description="Helical" evidence="1">
    <location>
        <begin position="166"/>
        <end position="191"/>
    </location>
</feature>
<gene>
    <name evidence="3" type="ORF">OWR29_46310</name>
</gene>
<organism evidence="3 4">
    <name type="scientific">Paractinoplanes pyxinae</name>
    <dbReference type="NCBI Taxonomy" id="2997416"/>
    <lineage>
        <taxon>Bacteria</taxon>
        <taxon>Bacillati</taxon>
        <taxon>Actinomycetota</taxon>
        <taxon>Actinomycetes</taxon>
        <taxon>Micromonosporales</taxon>
        <taxon>Micromonosporaceae</taxon>
        <taxon>Paractinoplanes</taxon>
    </lineage>
</organism>
<keyword evidence="1" id="KW-0812">Transmembrane</keyword>
<feature type="chain" id="PRO_5047333621" evidence="2">
    <location>
        <begin position="26"/>
        <end position="245"/>
    </location>
</feature>
<feature type="transmembrane region" description="Helical" evidence="1">
    <location>
        <begin position="68"/>
        <end position="91"/>
    </location>
</feature>
<evidence type="ECO:0000256" key="2">
    <source>
        <dbReference type="SAM" id="SignalP"/>
    </source>
</evidence>
<dbReference type="Proteomes" id="UP001151002">
    <property type="component" value="Unassembled WGS sequence"/>
</dbReference>
<evidence type="ECO:0000256" key="1">
    <source>
        <dbReference type="SAM" id="Phobius"/>
    </source>
</evidence>
<keyword evidence="1" id="KW-0472">Membrane</keyword>
<reference evidence="3" key="1">
    <citation type="submission" date="2022-11" db="EMBL/GenBank/DDBJ databases">
        <authorList>
            <person name="Somphong A."/>
            <person name="Phongsopitanun W."/>
        </authorList>
    </citation>
    <scope>NUCLEOTIDE SEQUENCE</scope>
    <source>
        <strain evidence="3">Pm04-4</strain>
    </source>
</reference>
<accession>A0ABT4BFY8</accession>
<keyword evidence="2" id="KW-0732">Signal</keyword>
<proteinExistence type="predicted"/>
<feature type="transmembrane region" description="Helical" evidence="1">
    <location>
        <begin position="203"/>
        <end position="225"/>
    </location>
</feature>
<sequence length="245" mass="25351">MTKLKMTIAAVGLVAAFVFAPPLLAALWTGNQFDGERGLAEASRTALAGFLSSGGRQIPPELQRILDYWFAFHVVKGAAAAALVVVFGFALYKTRNKLAAVGLGALGLFSLAALMANIQGAVAPLSSLLSLAATGAPGQPDWEPARQQLTDGRTTPTVDLLVGDFALFHAAMVVIAGVLAVAAGAAGVALWRRFARSSREARLWQAVSASFAVVLTLVFGTLTVANATTVADPAPALLAFFNGGW</sequence>
<comment type="caution">
    <text evidence="3">The sequence shown here is derived from an EMBL/GenBank/DDBJ whole genome shotgun (WGS) entry which is preliminary data.</text>
</comment>
<feature type="signal peptide" evidence="2">
    <location>
        <begin position="1"/>
        <end position="25"/>
    </location>
</feature>
<keyword evidence="4" id="KW-1185">Reference proteome</keyword>
<evidence type="ECO:0000313" key="3">
    <source>
        <dbReference type="EMBL" id="MCY1145463.1"/>
    </source>
</evidence>
<dbReference type="EMBL" id="JAPNTZ010000026">
    <property type="protein sequence ID" value="MCY1145463.1"/>
    <property type="molecule type" value="Genomic_DNA"/>
</dbReference>
<dbReference type="RefSeq" id="WP_267570081.1">
    <property type="nucleotide sequence ID" value="NZ_JAPNTZ010000026.1"/>
</dbReference>
<protein>
    <submittedName>
        <fullName evidence="3">Uncharacterized protein</fullName>
    </submittedName>
</protein>
<evidence type="ECO:0000313" key="4">
    <source>
        <dbReference type="Proteomes" id="UP001151002"/>
    </source>
</evidence>